<dbReference type="EMBL" id="KI283490">
    <property type="protein sequence ID" value="ESA13869.1"/>
    <property type="molecule type" value="Genomic_DNA"/>
</dbReference>
<evidence type="ECO:0000313" key="1">
    <source>
        <dbReference type="EMBL" id="ESA13869.1"/>
    </source>
</evidence>
<reference evidence="1" key="1">
    <citation type="submission" date="2013-07" db="EMBL/GenBank/DDBJ databases">
        <title>The genome of an arbuscular mycorrhizal fungus provides insights into the evolution of the oldest plant symbiosis.</title>
        <authorList>
            <consortium name="DOE Joint Genome Institute"/>
            <person name="Tisserant E."/>
            <person name="Malbreil M."/>
            <person name="Kuo A."/>
            <person name="Kohler A."/>
            <person name="Symeonidi A."/>
            <person name="Balestrini R."/>
            <person name="Charron P."/>
            <person name="Duensing N."/>
            <person name="Frei-dit-Frey N."/>
            <person name="Gianinazzi-Pearson V."/>
            <person name="Gilbert B."/>
            <person name="Handa Y."/>
            <person name="Hijri M."/>
            <person name="Kaul R."/>
            <person name="Kawaguchi M."/>
            <person name="Krajinski F."/>
            <person name="Lammers P."/>
            <person name="Lapierre D."/>
            <person name="Masclaux F.G."/>
            <person name="Murat C."/>
            <person name="Morin E."/>
            <person name="Ndikumana S."/>
            <person name="Pagni M."/>
            <person name="Petitpierre D."/>
            <person name="Requena N."/>
            <person name="Rosikiewicz P."/>
            <person name="Riley R."/>
            <person name="Saito K."/>
            <person name="San Clemente H."/>
            <person name="Shapiro H."/>
            <person name="van Tuinen D."/>
            <person name="Becard G."/>
            <person name="Bonfante P."/>
            <person name="Paszkowski U."/>
            <person name="Shachar-Hill Y."/>
            <person name="Young J.P."/>
            <person name="Sanders I.R."/>
            <person name="Henrissat B."/>
            <person name="Rensing S.A."/>
            <person name="Grigoriev I.V."/>
            <person name="Corradi N."/>
            <person name="Roux C."/>
            <person name="Martin F."/>
        </authorList>
    </citation>
    <scope>NUCLEOTIDE SEQUENCE</scope>
    <source>
        <strain evidence="1">DAOM 197198</strain>
    </source>
</reference>
<sequence>MCSAFRLALTETNKWNIIRLPFLWENPFHGKTIPTQHYHARLEGQPQWNLSHFMGKSISWEDNSYSTLSFPARRANAMESVSFSSDHTSYEYYGGNPFPESYSENEGIRPNIYVNRIAHMIF</sequence>
<organism evidence="1">
    <name type="scientific">Rhizophagus irregularis (strain DAOM 181602 / DAOM 197198 / MUCL 43194)</name>
    <name type="common">Arbuscular mycorrhizal fungus</name>
    <name type="synonym">Glomus intraradices</name>
    <dbReference type="NCBI Taxonomy" id="747089"/>
    <lineage>
        <taxon>Eukaryota</taxon>
        <taxon>Fungi</taxon>
        <taxon>Fungi incertae sedis</taxon>
        <taxon>Mucoromycota</taxon>
        <taxon>Glomeromycotina</taxon>
        <taxon>Glomeromycetes</taxon>
        <taxon>Glomerales</taxon>
        <taxon>Glomeraceae</taxon>
        <taxon>Rhizophagus</taxon>
    </lineage>
</organism>
<name>U9U0C1_RHIID</name>
<dbReference type="VEuPathDB" id="FungiDB:RhiirFUN_016298"/>
<accession>U9U0C1</accession>
<dbReference type="HOGENOM" id="CLU_164929_0_0_1"/>
<dbReference type="AlphaFoldDB" id="U9U0C1"/>
<proteinExistence type="predicted"/>
<gene>
    <name evidence="1" type="ORF">GLOINDRAFT_25579</name>
</gene>
<protein>
    <submittedName>
        <fullName evidence="1">Uncharacterized protein</fullName>
    </submittedName>
</protein>